<evidence type="ECO:0000256" key="2">
    <source>
        <dbReference type="ARBA" id="ARBA00004286"/>
    </source>
</evidence>
<keyword evidence="13" id="KW-0234">DNA repair</keyword>
<dbReference type="GO" id="GO:0008270">
    <property type="term" value="F:zinc ion binding"/>
    <property type="evidence" value="ECO:0007669"/>
    <property type="project" value="UniProtKB-KW"/>
</dbReference>
<dbReference type="SUPFAM" id="SSF46946">
    <property type="entry name" value="S13-like H2TH domain"/>
    <property type="match status" value="1"/>
</dbReference>
<protein>
    <recommendedName>
        <fullName evidence="18">Endonuclease 8-like 3</fullName>
        <ecNumber evidence="4">4.2.99.18</ecNumber>
    </recommendedName>
    <alternativeName>
        <fullName evidence="19">DNA glycosylase/AP lyase Neil3</fullName>
    </alternativeName>
    <alternativeName>
        <fullName evidence="21">Endonuclease VIII-like 3</fullName>
    </alternativeName>
    <alternativeName>
        <fullName evidence="20">Nei-like protein 3</fullName>
    </alternativeName>
</protein>
<evidence type="ECO:0000256" key="5">
    <source>
        <dbReference type="ARBA" id="ARBA00022454"/>
    </source>
</evidence>
<dbReference type="Pfam" id="PF01149">
    <property type="entry name" value="Fapy_DNA_glyco"/>
    <property type="match status" value="1"/>
</dbReference>
<evidence type="ECO:0000256" key="7">
    <source>
        <dbReference type="ARBA" id="ARBA00022737"/>
    </source>
</evidence>
<dbReference type="Pfam" id="PF06839">
    <property type="entry name" value="Zn_ribbon_GRF"/>
    <property type="match status" value="2"/>
</dbReference>
<dbReference type="GeneID" id="111115124"/>
<evidence type="ECO:0000256" key="12">
    <source>
        <dbReference type="ARBA" id="ARBA00023125"/>
    </source>
</evidence>
<evidence type="ECO:0000256" key="14">
    <source>
        <dbReference type="ARBA" id="ARBA00023239"/>
    </source>
</evidence>
<dbReference type="InterPro" id="IPR010666">
    <property type="entry name" value="Znf_GRF"/>
</dbReference>
<comment type="subcellular location">
    <subcellularLocation>
        <location evidence="2">Chromosome</location>
    </subcellularLocation>
    <subcellularLocation>
        <location evidence="1">Nucleus</location>
    </subcellularLocation>
</comment>
<dbReference type="OrthoDB" id="498125at2759"/>
<evidence type="ECO:0000256" key="18">
    <source>
        <dbReference type="ARBA" id="ARBA00073168"/>
    </source>
</evidence>
<feature type="compositionally biased region" description="Polar residues" evidence="23">
    <location>
        <begin position="398"/>
        <end position="415"/>
    </location>
</feature>
<keyword evidence="8" id="KW-0227">DNA damage</keyword>
<dbReference type="GO" id="GO:0005694">
    <property type="term" value="C:chromosome"/>
    <property type="evidence" value="ECO:0007669"/>
    <property type="project" value="UniProtKB-SubCell"/>
</dbReference>
<evidence type="ECO:0000259" key="24">
    <source>
        <dbReference type="PROSITE" id="PS50199"/>
    </source>
</evidence>
<dbReference type="Gene3D" id="2.30.30.380">
    <property type="entry name" value="Zn-finger domain of Sec23/24"/>
    <property type="match status" value="1"/>
</dbReference>
<keyword evidence="11" id="KW-0862">Zinc</keyword>
<evidence type="ECO:0000256" key="13">
    <source>
        <dbReference type="ARBA" id="ARBA00023204"/>
    </source>
</evidence>
<feature type="compositionally biased region" description="Polar residues" evidence="23">
    <location>
        <begin position="289"/>
        <end position="318"/>
    </location>
</feature>
<dbReference type="GO" id="GO:0003684">
    <property type="term" value="F:damaged DNA binding"/>
    <property type="evidence" value="ECO:0007669"/>
    <property type="project" value="InterPro"/>
</dbReference>
<dbReference type="PANTHER" id="PTHR22993">
    <property type="entry name" value="FORMAMIDOPYRIMIDINE-DNA GLYCOSYLASE"/>
    <property type="match status" value="1"/>
</dbReference>
<keyword evidence="9 22" id="KW-0863">Zinc-finger</keyword>
<feature type="domain" description="RanBP2-type" evidence="24">
    <location>
        <begin position="320"/>
        <end position="349"/>
    </location>
</feature>
<evidence type="ECO:0000313" key="28">
    <source>
        <dbReference type="Proteomes" id="UP000694844"/>
    </source>
</evidence>
<dbReference type="KEGG" id="cvn:111115124"/>
<keyword evidence="12" id="KW-0238">DNA-binding</keyword>
<evidence type="ECO:0000259" key="27">
    <source>
        <dbReference type="PROSITE" id="PS51999"/>
    </source>
</evidence>
<accession>A0A8B8C393</accession>
<feature type="domain" description="GRF-type" evidence="27">
    <location>
        <begin position="493"/>
        <end position="537"/>
    </location>
</feature>
<evidence type="ECO:0000256" key="20">
    <source>
        <dbReference type="ARBA" id="ARBA00082922"/>
    </source>
</evidence>
<evidence type="ECO:0000256" key="21">
    <source>
        <dbReference type="ARBA" id="ARBA00083341"/>
    </source>
</evidence>
<evidence type="ECO:0000259" key="25">
    <source>
        <dbReference type="PROSITE" id="PS51066"/>
    </source>
</evidence>
<evidence type="ECO:0000256" key="10">
    <source>
        <dbReference type="ARBA" id="ARBA00022801"/>
    </source>
</evidence>
<evidence type="ECO:0000256" key="16">
    <source>
        <dbReference type="ARBA" id="ARBA00023268"/>
    </source>
</evidence>
<dbReference type="InterPro" id="IPR001876">
    <property type="entry name" value="Znf_RanBP2"/>
</dbReference>
<evidence type="ECO:0000259" key="26">
    <source>
        <dbReference type="PROSITE" id="PS51068"/>
    </source>
</evidence>
<dbReference type="AlphaFoldDB" id="A0A8B8C393"/>
<dbReference type="InterPro" id="IPR015886">
    <property type="entry name" value="H2TH_FPG"/>
</dbReference>
<keyword evidence="10" id="KW-0378">Hydrolase</keyword>
<evidence type="ECO:0000256" key="1">
    <source>
        <dbReference type="ARBA" id="ARBA00004123"/>
    </source>
</evidence>
<keyword evidence="5" id="KW-0158">Chromosome</keyword>
<keyword evidence="6" id="KW-0479">Metal-binding</keyword>
<feature type="domain" description="FPG-type" evidence="25">
    <location>
        <begin position="231"/>
        <end position="266"/>
    </location>
</feature>
<dbReference type="EC" id="4.2.99.18" evidence="4"/>
<feature type="domain" description="Formamidopyrimidine-DNA glycosylase catalytic" evidence="26">
    <location>
        <begin position="2"/>
        <end position="98"/>
    </location>
</feature>
<dbReference type="SUPFAM" id="SSF90209">
    <property type="entry name" value="Ran binding protein zinc finger-like"/>
    <property type="match status" value="1"/>
</dbReference>
<proteinExistence type="inferred from homology"/>
<dbReference type="InterPro" id="IPR012319">
    <property type="entry name" value="FPG_cat"/>
</dbReference>
<keyword evidence="17" id="KW-0326">Glycosidase</keyword>
<feature type="domain" description="GRF-type" evidence="27">
    <location>
        <begin position="541"/>
        <end position="584"/>
    </location>
</feature>
<dbReference type="PANTHER" id="PTHR22993:SF10">
    <property type="entry name" value="ENDONUCLEASE 8-LIKE 3"/>
    <property type="match status" value="1"/>
</dbReference>
<dbReference type="SMART" id="SM00547">
    <property type="entry name" value="ZnF_RBZ"/>
    <property type="match status" value="1"/>
</dbReference>
<gene>
    <name evidence="29" type="primary">LOC111115124</name>
</gene>
<sequence length="584" mass="64873">MVEGPGCKIKGEKIKSKLINQTVKTVSGNAVDREIKPKKGVTVSQFDVLTGRTLTEVLTLGKELFMFFGDVCLRVHFLMAGSFRVNGQALDKDYGKLTETPSLQVNFNADVLTFYKSAAQIRDSESCRTRYNDLNDLDICSPVFNHQRAVAMVMEQTDRQVCDVLLDQSLLPGVGNIIKNEALFDSGIKPSSKVKELSRELVSHLVKMTRDFSLIFYKCRKTGSNLNQYMKIYNKRKCGQCEGKVTITRIGEDSERVTYYCPQCQNNTLRSQVKVLPCKNSLLGWVQSASQKTHENSTNQKTDGNSTNQKTDGNSTNQKTEEEWTCPFCTLINKGTQLSCEACLAERAVTESDKGKLGLKRKSSTSLDCSEQKTKRLKGSVNDCDVSTNDSLTLLQNGQHHSGLSGYGNSHSASPHQLKHTAGVNTKAGSKHQQLVNANKSGVNSNAGSKNKELSNNQYNTNKTQKTNVRGSAVQMTGGTAQQGQGTSKIPWCPGHSKPCSMTQSRKKGDNYLRWFFTCGVYPRSKQCKFFKWADESFPICPNHGKPAAFRTVMKEGPNNGRKFFACPLPKQKQCGYFEWAEGF</sequence>
<dbReference type="GO" id="GO:0140078">
    <property type="term" value="F:class I DNA-(apurinic or apyrimidinic site) endonuclease activity"/>
    <property type="evidence" value="ECO:0007669"/>
    <property type="project" value="UniProtKB-EC"/>
</dbReference>
<dbReference type="PROSITE" id="PS50199">
    <property type="entry name" value="ZF_RANBP2_2"/>
    <property type="match status" value="1"/>
</dbReference>
<keyword evidence="28" id="KW-1185">Reference proteome</keyword>
<dbReference type="Gene3D" id="1.10.8.50">
    <property type="match status" value="1"/>
</dbReference>
<dbReference type="InterPro" id="IPR036443">
    <property type="entry name" value="Znf_RanBP2_sf"/>
</dbReference>
<feature type="region of interest" description="Disordered" evidence="23">
    <location>
        <begin position="398"/>
        <end position="469"/>
    </location>
</feature>
<evidence type="ECO:0000256" key="9">
    <source>
        <dbReference type="ARBA" id="ARBA00022771"/>
    </source>
</evidence>
<evidence type="ECO:0000256" key="22">
    <source>
        <dbReference type="PROSITE-ProRule" id="PRU00322"/>
    </source>
</evidence>
<dbReference type="PROSITE" id="PS01358">
    <property type="entry name" value="ZF_RANBP2_1"/>
    <property type="match status" value="1"/>
</dbReference>
<feature type="compositionally biased region" description="Low complexity" evidence="23">
    <location>
        <begin position="456"/>
        <end position="468"/>
    </location>
</feature>
<dbReference type="PROSITE" id="PS51066">
    <property type="entry name" value="ZF_FPG_2"/>
    <property type="match status" value="1"/>
</dbReference>
<keyword evidence="15" id="KW-0539">Nucleus</keyword>
<dbReference type="SMART" id="SM01232">
    <property type="entry name" value="H2TH"/>
    <property type="match status" value="1"/>
</dbReference>
<dbReference type="InterPro" id="IPR010979">
    <property type="entry name" value="Ribosomal_uS13-like_H2TH"/>
</dbReference>
<keyword evidence="7" id="KW-0677">Repeat</keyword>
<dbReference type="InterPro" id="IPR000214">
    <property type="entry name" value="Znf_DNA_glyclase/AP_lyase"/>
</dbReference>
<evidence type="ECO:0000256" key="15">
    <source>
        <dbReference type="ARBA" id="ARBA00023242"/>
    </source>
</evidence>
<dbReference type="Proteomes" id="UP000694844">
    <property type="component" value="Chromosome 9"/>
</dbReference>
<dbReference type="GO" id="GO:0019104">
    <property type="term" value="F:DNA N-glycosylase activity"/>
    <property type="evidence" value="ECO:0007669"/>
    <property type="project" value="InterPro"/>
</dbReference>
<dbReference type="PROSITE" id="PS51999">
    <property type="entry name" value="ZF_GRF"/>
    <property type="match status" value="2"/>
</dbReference>
<dbReference type="SUPFAM" id="SSF81624">
    <property type="entry name" value="N-terminal domain of MutM-like DNA repair proteins"/>
    <property type="match status" value="1"/>
</dbReference>
<keyword evidence="16" id="KW-0511">Multifunctional enzyme</keyword>
<evidence type="ECO:0000256" key="4">
    <source>
        <dbReference type="ARBA" id="ARBA00012720"/>
    </source>
</evidence>
<evidence type="ECO:0000256" key="23">
    <source>
        <dbReference type="SAM" id="MobiDB-lite"/>
    </source>
</evidence>
<organism evidence="28 29">
    <name type="scientific">Crassostrea virginica</name>
    <name type="common">Eastern oyster</name>
    <dbReference type="NCBI Taxonomy" id="6565"/>
    <lineage>
        <taxon>Eukaryota</taxon>
        <taxon>Metazoa</taxon>
        <taxon>Spiralia</taxon>
        <taxon>Lophotrochozoa</taxon>
        <taxon>Mollusca</taxon>
        <taxon>Bivalvia</taxon>
        <taxon>Autobranchia</taxon>
        <taxon>Pteriomorphia</taxon>
        <taxon>Ostreida</taxon>
        <taxon>Ostreoidea</taxon>
        <taxon>Ostreidae</taxon>
        <taxon>Crassostrea</taxon>
    </lineage>
</organism>
<dbReference type="Gene3D" id="3.20.190.10">
    <property type="entry name" value="MutM-like, N-terminal"/>
    <property type="match status" value="1"/>
</dbReference>
<keyword evidence="14" id="KW-0456">Lyase</keyword>
<dbReference type="PROSITE" id="PS51068">
    <property type="entry name" value="FPG_CAT"/>
    <property type="match status" value="1"/>
</dbReference>
<feature type="region of interest" description="Disordered" evidence="23">
    <location>
        <begin position="289"/>
        <end position="319"/>
    </location>
</feature>
<dbReference type="FunFam" id="1.10.8.50:FF:000008">
    <property type="entry name" value="Nei-like DNA glycosylase 3"/>
    <property type="match status" value="1"/>
</dbReference>
<dbReference type="RefSeq" id="XP_022309456.1">
    <property type="nucleotide sequence ID" value="XM_022453748.1"/>
</dbReference>
<feature type="compositionally biased region" description="Polar residues" evidence="23">
    <location>
        <begin position="423"/>
        <end position="449"/>
    </location>
</feature>
<evidence type="ECO:0000256" key="11">
    <source>
        <dbReference type="ARBA" id="ARBA00022833"/>
    </source>
</evidence>
<reference evidence="29" key="1">
    <citation type="submission" date="2025-08" db="UniProtKB">
        <authorList>
            <consortium name="RefSeq"/>
        </authorList>
    </citation>
    <scope>IDENTIFICATION</scope>
    <source>
        <tissue evidence="29">Whole sample</tissue>
    </source>
</reference>
<evidence type="ECO:0000256" key="19">
    <source>
        <dbReference type="ARBA" id="ARBA00081871"/>
    </source>
</evidence>
<comment type="similarity">
    <text evidence="3">Belongs to the FPG family.</text>
</comment>
<evidence type="ECO:0000256" key="6">
    <source>
        <dbReference type="ARBA" id="ARBA00022723"/>
    </source>
</evidence>
<name>A0A8B8C393_CRAVI</name>
<evidence type="ECO:0000256" key="3">
    <source>
        <dbReference type="ARBA" id="ARBA00009409"/>
    </source>
</evidence>
<dbReference type="GO" id="GO:0006284">
    <property type="term" value="P:base-excision repair"/>
    <property type="evidence" value="ECO:0007669"/>
    <property type="project" value="InterPro"/>
</dbReference>
<evidence type="ECO:0000256" key="17">
    <source>
        <dbReference type="ARBA" id="ARBA00023295"/>
    </source>
</evidence>
<dbReference type="GO" id="GO:0005654">
    <property type="term" value="C:nucleoplasm"/>
    <property type="evidence" value="ECO:0007669"/>
    <property type="project" value="UniProtKB-ARBA"/>
</dbReference>
<dbReference type="Pfam" id="PF06831">
    <property type="entry name" value="H2TH"/>
    <property type="match status" value="1"/>
</dbReference>
<dbReference type="InterPro" id="IPR035937">
    <property type="entry name" value="FPG_N"/>
</dbReference>
<evidence type="ECO:0000256" key="8">
    <source>
        <dbReference type="ARBA" id="ARBA00022763"/>
    </source>
</evidence>
<evidence type="ECO:0000313" key="29">
    <source>
        <dbReference type="RefSeq" id="XP_022309456.1"/>
    </source>
</evidence>